<comment type="caution">
    <text evidence="2">The sequence shown here is derived from an EMBL/GenBank/DDBJ whole genome shotgun (WGS) entry which is preliminary data.</text>
</comment>
<reference evidence="2" key="1">
    <citation type="journal article" date="2021" name="Proc. Natl. Acad. Sci. U.S.A.">
        <title>Three genomes in the algal genus Volvox reveal the fate of a haploid sex-determining region after a transition to homothallism.</title>
        <authorList>
            <person name="Yamamoto K."/>
            <person name="Hamaji T."/>
            <person name="Kawai-Toyooka H."/>
            <person name="Matsuzaki R."/>
            <person name="Takahashi F."/>
            <person name="Nishimura Y."/>
            <person name="Kawachi M."/>
            <person name="Noguchi H."/>
            <person name="Minakuchi Y."/>
            <person name="Umen J.G."/>
            <person name="Toyoda A."/>
            <person name="Nozaki H."/>
        </authorList>
    </citation>
    <scope>NUCLEOTIDE SEQUENCE</scope>
    <source>
        <strain evidence="2">NIES-3780</strain>
    </source>
</reference>
<feature type="region of interest" description="Disordered" evidence="1">
    <location>
        <begin position="1"/>
        <end position="126"/>
    </location>
</feature>
<feature type="compositionally biased region" description="Polar residues" evidence="1">
    <location>
        <begin position="177"/>
        <end position="189"/>
    </location>
</feature>
<feature type="compositionally biased region" description="Basic and acidic residues" evidence="1">
    <location>
        <begin position="9"/>
        <end position="22"/>
    </location>
</feature>
<organism evidence="2 3">
    <name type="scientific">Volvox africanus</name>
    <dbReference type="NCBI Taxonomy" id="51714"/>
    <lineage>
        <taxon>Eukaryota</taxon>
        <taxon>Viridiplantae</taxon>
        <taxon>Chlorophyta</taxon>
        <taxon>core chlorophytes</taxon>
        <taxon>Chlorophyceae</taxon>
        <taxon>CS clade</taxon>
        <taxon>Chlamydomonadales</taxon>
        <taxon>Volvocaceae</taxon>
        <taxon>Volvox</taxon>
    </lineage>
</organism>
<feature type="region of interest" description="Disordered" evidence="1">
    <location>
        <begin position="466"/>
        <end position="522"/>
    </location>
</feature>
<protein>
    <submittedName>
        <fullName evidence="2">Uncharacterized protein</fullName>
    </submittedName>
</protein>
<keyword evidence="3" id="KW-1185">Reference proteome</keyword>
<dbReference type="EMBL" id="BNCO01000053">
    <property type="protein sequence ID" value="GIL62758.1"/>
    <property type="molecule type" value="Genomic_DNA"/>
</dbReference>
<feature type="compositionally biased region" description="Gly residues" evidence="1">
    <location>
        <begin position="466"/>
        <end position="476"/>
    </location>
</feature>
<sequence>MPTYAAELDVDKEPATSVDKGRRSSFKLPAPLNTSDDILDRNVWSPSRRNSSIVANSELRSSNSPRTTQQMLLSQGSGGSGLGSPKPVTPTKFEDPLLSMPSFRRSGNSPTLEPTGNGSVGGNGPVMSPVALSPSFRALSSTSFSARGSHIDFRRSVPGGSNVTSPGEAAMIGRPSSARQPSLTRGNSDFSNHLDLLGYASSVAGSESGGPGLDDEEAIDAESDAAAAGHLTGVSPRSTTMATGVGIGIGIGGSAFTPIRRHSAFAVHSPGASSRYSYTSSAARLQARPSEEDEFMVRLQQTRTSWRERPRAGSYGPVGLSFGGSPAPCEGLQNQTHAALQQLRGEFKSLSVRSMHGSAAASVAAAASAAALPLGAAAGATGGGTGGGHPAVVGVGSGSVGSGAGGSSGGGSDFGAFGRGGLSGGASGGGVGLPIGVYGRHSEGHAQLSPSRLSVSYRHYYNSGDEGGAGRSGGGCPAKPELFPQYQVSPPRSGLEPRAPLEATAATVQSAMAAHTDAPVRT</sequence>
<gene>
    <name evidence="2" type="ORF">Vafri_16935</name>
</gene>
<proteinExistence type="predicted"/>
<evidence type="ECO:0000256" key="1">
    <source>
        <dbReference type="SAM" id="MobiDB-lite"/>
    </source>
</evidence>
<feature type="compositionally biased region" description="Polar residues" evidence="1">
    <location>
        <begin position="44"/>
        <end position="68"/>
    </location>
</feature>
<name>A0A8J4BID3_9CHLO</name>
<evidence type="ECO:0000313" key="2">
    <source>
        <dbReference type="EMBL" id="GIL62758.1"/>
    </source>
</evidence>
<evidence type="ECO:0000313" key="3">
    <source>
        <dbReference type="Proteomes" id="UP000747399"/>
    </source>
</evidence>
<accession>A0A8J4BID3</accession>
<feature type="region of interest" description="Disordered" evidence="1">
    <location>
        <begin position="155"/>
        <end position="189"/>
    </location>
</feature>
<feature type="compositionally biased region" description="Low complexity" evidence="1">
    <location>
        <begin position="503"/>
        <end position="516"/>
    </location>
</feature>
<dbReference type="AlphaFoldDB" id="A0A8J4BID3"/>
<dbReference type="Proteomes" id="UP000747399">
    <property type="component" value="Unassembled WGS sequence"/>
</dbReference>
<feature type="compositionally biased region" description="Polar residues" evidence="1">
    <location>
        <begin position="105"/>
        <end position="117"/>
    </location>
</feature>